<dbReference type="PANTHER" id="PTHR43674">
    <property type="entry name" value="NITRILASE C965.09-RELATED"/>
    <property type="match status" value="1"/>
</dbReference>
<organism evidence="3 4">
    <name type="scientific">Algoriphagus kandeliae</name>
    <dbReference type="NCBI Taxonomy" id="2562278"/>
    <lineage>
        <taxon>Bacteria</taxon>
        <taxon>Pseudomonadati</taxon>
        <taxon>Bacteroidota</taxon>
        <taxon>Cytophagia</taxon>
        <taxon>Cytophagales</taxon>
        <taxon>Cyclobacteriaceae</taxon>
        <taxon>Algoriphagus</taxon>
    </lineage>
</organism>
<protein>
    <submittedName>
        <fullName evidence="3">Carbon-nitrogen hydrolase</fullName>
    </submittedName>
</protein>
<reference evidence="3 4" key="1">
    <citation type="submission" date="2019-03" db="EMBL/GenBank/DDBJ databases">
        <title>Algoriphagus sp. nov, a new strain isolated from root system soil of mangrove plant Kandelia.</title>
        <authorList>
            <person name="Yin Q."/>
            <person name="Wang K."/>
            <person name="Song Z."/>
        </authorList>
    </citation>
    <scope>NUCLEOTIDE SEQUENCE [LARGE SCALE GENOMIC DNA]</scope>
    <source>
        <strain evidence="3 4">XY-J91</strain>
    </source>
</reference>
<evidence type="ECO:0000256" key="1">
    <source>
        <dbReference type="ARBA" id="ARBA00022801"/>
    </source>
</evidence>
<dbReference type="OrthoDB" id="9811121at2"/>
<dbReference type="Proteomes" id="UP000297647">
    <property type="component" value="Unassembled WGS sequence"/>
</dbReference>
<sequence>MSVRRLIVSSILLVIFIWLIWSSAGRGYLPEQPEAFLDLIEEVNPSDSLKRNILGIQPYMLAKDYLDQETFQQKMALYLDAALKSKLIQPNTVVLLPEYIGTWLVLSGEKHALAEKDNLKNAMSTLVLSNIIDFSVNYFQSHETDRATATLFRMKARSMAQDYFTTFSQLAQQFNCYIAAGSIILPKPYIAEGELYIDKGGPLYNASFIFGPDGKIIGEPVLKVFPIESEIPFVSGEAVEKIPVFNLPMGKTSLLICADSWYPEPYQVANQSQAEIILVPSYLTGDESMEKPWQGYNGAPAPVGTNLNDIETISEWEAWNKYALPGRISQTNARVGMNVFLRGELWDLGADGQPLAVLNGLQLELKPADRAGIWSINF</sequence>
<dbReference type="PANTHER" id="PTHR43674:SF13">
    <property type="entry name" value="CN HYDROLASE DOMAIN-CONTAINING PROTEIN"/>
    <property type="match status" value="1"/>
</dbReference>
<evidence type="ECO:0000313" key="4">
    <source>
        <dbReference type="Proteomes" id="UP000297647"/>
    </source>
</evidence>
<dbReference type="Pfam" id="PF00795">
    <property type="entry name" value="CN_hydrolase"/>
    <property type="match status" value="1"/>
</dbReference>
<evidence type="ECO:0000259" key="2">
    <source>
        <dbReference type="Pfam" id="PF00795"/>
    </source>
</evidence>
<dbReference type="RefSeq" id="WP_135073409.1">
    <property type="nucleotide sequence ID" value="NZ_SPSB01000003.1"/>
</dbReference>
<dbReference type="Gene3D" id="3.60.110.10">
    <property type="entry name" value="Carbon-nitrogen hydrolase"/>
    <property type="match status" value="1"/>
</dbReference>
<comment type="caution">
    <text evidence="3">The sequence shown here is derived from an EMBL/GenBank/DDBJ whole genome shotgun (WGS) entry which is preliminary data.</text>
</comment>
<keyword evidence="1 3" id="KW-0378">Hydrolase</keyword>
<dbReference type="AlphaFoldDB" id="A0A4Y9QSY8"/>
<proteinExistence type="predicted"/>
<dbReference type="SUPFAM" id="SSF56317">
    <property type="entry name" value="Carbon-nitrogen hydrolase"/>
    <property type="match status" value="1"/>
</dbReference>
<dbReference type="InterPro" id="IPR050345">
    <property type="entry name" value="Aliph_Amidase/BUP"/>
</dbReference>
<dbReference type="GO" id="GO:0016811">
    <property type="term" value="F:hydrolase activity, acting on carbon-nitrogen (but not peptide) bonds, in linear amides"/>
    <property type="evidence" value="ECO:0007669"/>
    <property type="project" value="TreeGrafter"/>
</dbReference>
<accession>A0A4Y9QSY8</accession>
<evidence type="ECO:0000313" key="3">
    <source>
        <dbReference type="EMBL" id="TFV94253.1"/>
    </source>
</evidence>
<dbReference type="EMBL" id="SPSB01000003">
    <property type="protein sequence ID" value="TFV94253.1"/>
    <property type="molecule type" value="Genomic_DNA"/>
</dbReference>
<keyword evidence="4" id="KW-1185">Reference proteome</keyword>
<dbReference type="InterPro" id="IPR036526">
    <property type="entry name" value="C-N_Hydrolase_sf"/>
</dbReference>
<name>A0A4Y9QSY8_9BACT</name>
<gene>
    <name evidence="3" type="ORF">E4S40_09465</name>
</gene>
<feature type="domain" description="CN hydrolase" evidence="2">
    <location>
        <begin position="66"/>
        <end position="294"/>
    </location>
</feature>
<dbReference type="InterPro" id="IPR003010">
    <property type="entry name" value="C-N_Hydrolase"/>
</dbReference>